<dbReference type="Gene3D" id="3.90.1210.10">
    <property type="entry name" value="Antifreeze-like/N-acetylneuraminic acid synthase C-terminal domain"/>
    <property type="match status" value="1"/>
</dbReference>
<evidence type="ECO:0000259" key="1">
    <source>
        <dbReference type="SMART" id="SM00858"/>
    </source>
</evidence>
<dbReference type="Pfam" id="PF08666">
    <property type="entry name" value="SAF"/>
    <property type="match status" value="1"/>
</dbReference>
<dbReference type="InterPro" id="IPR013974">
    <property type="entry name" value="SAF"/>
</dbReference>
<dbReference type="EMBL" id="JAUHTC010000098">
    <property type="protein sequence ID" value="MDN4522278.1"/>
    <property type="molecule type" value="Genomic_DNA"/>
</dbReference>
<accession>A0ABT8HND1</accession>
<sequence>MGHSLDPTALDRLGRVLRPDWTRTPTARRVVAGALVVLAGVAAWRGDPQAEQSDVVVTLHDLSPGAEITAADVRVETRSASTVPEGAHSDVDAVVGATLAGPTRRGEIVTDVRLLSSRLAESAAGPDARIVPIPLADAALTDLVRAGDVVDIVAGPADEAGAARLIATDAVVVLVSAEQNGVGSRSGGRIVLVALAATAAKAVAGATLVEPVTLTLH</sequence>
<evidence type="ECO:0000313" key="3">
    <source>
        <dbReference type="Proteomes" id="UP001172687"/>
    </source>
</evidence>
<reference evidence="2" key="1">
    <citation type="submission" date="2023-07" db="EMBL/GenBank/DDBJ databases">
        <title>Degradation of tert-butanol by M. austroafricanum TBA100.</title>
        <authorList>
            <person name="Helbich S."/>
            <person name="Vainshtein Y."/>
        </authorList>
    </citation>
    <scope>NUCLEOTIDE SEQUENCE</scope>
    <source>
        <strain evidence="2">TBA100</strain>
    </source>
</reference>
<name>A0ABT8HND1_MYCAO</name>
<comment type="caution">
    <text evidence="2">The sequence shown here is derived from an EMBL/GenBank/DDBJ whole genome shotgun (WGS) entry which is preliminary data.</text>
</comment>
<keyword evidence="3" id="KW-1185">Reference proteome</keyword>
<dbReference type="Proteomes" id="UP001172687">
    <property type="component" value="Unassembled WGS sequence"/>
</dbReference>
<evidence type="ECO:0000313" key="2">
    <source>
        <dbReference type="EMBL" id="MDN4522278.1"/>
    </source>
</evidence>
<gene>
    <name evidence="2" type="ORF">QYF68_31315</name>
</gene>
<proteinExistence type="predicted"/>
<protein>
    <submittedName>
        <fullName evidence="2">SAF domain-containing protein</fullName>
    </submittedName>
</protein>
<dbReference type="CDD" id="cd11614">
    <property type="entry name" value="SAF_CpaB_FlgA_like"/>
    <property type="match status" value="1"/>
</dbReference>
<dbReference type="SMART" id="SM00858">
    <property type="entry name" value="SAF"/>
    <property type="match status" value="1"/>
</dbReference>
<organism evidence="2 3">
    <name type="scientific">Mycolicibacterium austroafricanum</name>
    <name type="common">Mycobacterium austroafricanum</name>
    <dbReference type="NCBI Taxonomy" id="39687"/>
    <lineage>
        <taxon>Bacteria</taxon>
        <taxon>Bacillati</taxon>
        <taxon>Actinomycetota</taxon>
        <taxon>Actinomycetes</taxon>
        <taxon>Mycobacteriales</taxon>
        <taxon>Mycobacteriaceae</taxon>
        <taxon>Mycolicibacterium</taxon>
    </lineage>
</organism>
<dbReference type="RefSeq" id="WP_011781983.1">
    <property type="nucleotide sequence ID" value="NZ_CP070380.1"/>
</dbReference>
<feature type="domain" description="SAF" evidence="1">
    <location>
        <begin position="53"/>
        <end position="115"/>
    </location>
</feature>